<feature type="region of interest" description="Disordered" evidence="1">
    <location>
        <begin position="28"/>
        <end position="77"/>
    </location>
</feature>
<dbReference type="GO" id="GO:0008312">
    <property type="term" value="F:7S RNA binding"/>
    <property type="evidence" value="ECO:0007669"/>
    <property type="project" value="InterPro"/>
</dbReference>
<dbReference type="EMBL" id="SSOP01000071">
    <property type="protein sequence ID" value="KAB5592247.1"/>
    <property type="molecule type" value="Genomic_DNA"/>
</dbReference>
<name>A0A5N5QLU1_9AGAM</name>
<gene>
    <name evidence="2" type="ORF">CTheo_4292</name>
</gene>
<accession>A0A5N5QLU1</accession>
<dbReference type="GO" id="GO:0048500">
    <property type="term" value="C:signal recognition particle"/>
    <property type="evidence" value="ECO:0007669"/>
    <property type="project" value="InterPro"/>
</dbReference>
<evidence type="ECO:0000313" key="3">
    <source>
        <dbReference type="Proteomes" id="UP000383932"/>
    </source>
</evidence>
<protein>
    <recommendedName>
        <fullName evidence="4">SRP9 domain-containing protein</fullName>
    </recommendedName>
</protein>
<sequence>MQCLKFRTHSSIMLGRFETLNLELMRKMQNRTAPPPASMLDTAAATPSDPAAAPSVPGTSAAGTGTGAKKKKSKKKK</sequence>
<dbReference type="Proteomes" id="UP000383932">
    <property type="component" value="Unassembled WGS sequence"/>
</dbReference>
<evidence type="ECO:0000313" key="2">
    <source>
        <dbReference type="EMBL" id="KAB5592247.1"/>
    </source>
</evidence>
<organism evidence="2 3">
    <name type="scientific">Ceratobasidium theobromae</name>
    <dbReference type="NCBI Taxonomy" id="1582974"/>
    <lineage>
        <taxon>Eukaryota</taxon>
        <taxon>Fungi</taxon>
        <taxon>Dikarya</taxon>
        <taxon>Basidiomycota</taxon>
        <taxon>Agaricomycotina</taxon>
        <taxon>Agaricomycetes</taxon>
        <taxon>Cantharellales</taxon>
        <taxon>Ceratobasidiaceae</taxon>
        <taxon>Ceratobasidium</taxon>
    </lineage>
</organism>
<dbReference type="InterPro" id="IPR009018">
    <property type="entry name" value="Signal_recog_particle_SRP9/14"/>
</dbReference>
<comment type="caution">
    <text evidence="2">The sequence shown here is derived from an EMBL/GenBank/DDBJ whole genome shotgun (WGS) entry which is preliminary data.</text>
</comment>
<reference evidence="2 3" key="1">
    <citation type="journal article" date="2019" name="Fungal Biol. Biotechnol.">
        <title>Draft genome sequence of fastidious pathogen Ceratobasidium theobromae, which causes vascular-streak dieback in Theobroma cacao.</title>
        <authorList>
            <person name="Ali S.S."/>
            <person name="Asman A."/>
            <person name="Shao J."/>
            <person name="Firmansyah A.P."/>
            <person name="Susilo A.W."/>
            <person name="Rosmana A."/>
            <person name="McMahon P."/>
            <person name="Junaid M."/>
            <person name="Guest D."/>
            <person name="Kheng T.Y."/>
            <person name="Meinhardt L.W."/>
            <person name="Bailey B.A."/>
        </authorList>
    </citation>
    <scope>NUCLEOTIDE SEQUENCE [LARGE SCALE GENOMIC DNA]</scope>
    <source>
        <strain evidence="2 3">CT2</strain>
    </source>
</reference>
<dbReference type="Gene3D" id="3.30.720.10">
    <property type="entry name" value="Signal recognition particle alu RNA binding heterodimer, srp9/1"/>
    <property type="match status" value="1"/>
</dbReference>
<proteinExistence type="predicted"/>
<feature type="compositionally biased region" description="Basic residues" evidence="1">
    <location>
        <begin position="68"/>
        <end position="77"/>
    </location>
</feature>
<evidence type="ECO:0008006" key="4">
    <source>
        <dbReference type="Google" id="ProtNLM"/>
    </source>
</evidence>
<evidence type="ECO:0000256" key="1">
    <source>
        <dbReference type="SAM" id="MobiDB-lite"/>
    </source>
</evidence>
<feature type="compositionally biased region" description="Low complexity" evidence="1">
    <location>
        <begin position="41"/>
        <end position="63"/>
    </location>
</feature>
<dbReference type="AlphaFoldDB" id="A0A5N5QLU1"/>
<keyword evidence="3" id="KW-1185">Reference proteome</keyword>
<dbReference type="GO" id="GO:0006614">
    <property type="term" value="P:SRP-dependent cotranslational protein targeting to membrane"/>
    <property type="evidence" value="ECO:0007669"/>
    <property type="project" value="InterPro"/>
</dbReference>
<dbReference type="OrthoDB" id="360923at2759"/>